<dbReference type="InterPro" id="IPR000850">
    <property type="entry name" value="Adenylat/UMP-CMP_kin"/>
</dbReference>
<evidence type="ECO:0000256" key="2">
    <source>
        <dbReference type="ARBA" id="ARBA00022741"/>
    </source>
</evidence>
<evidence type="ECO:0000313" key="5">
    <source>
        <dbReference type="EMBL" id="CAF9904518.1"/>
    </source>
</evidence>
<dbReference type="PROSITE" id="PS00113">
    <property type="entry name" value="ADENYLATE_KINASE"/>
    <property type="match status" value="1"/>
</dbReference>
<keyword evidence="6" id="KW-1185">Reference proteome</keyword>
<evidence type="ECO:0000313" key="6">
    <source>
        <dbReference type="Proteomes" id="UP000664169"/>
    </source>
</evidence>
<protein>
    <recommendedName>
        <fullName evidence="7">Adenylate kinase</fullName>
    </recommendedName>
</protein>
<dbReference type="PANTHER" id="PTHR23359">
    <property type="entry name" value="NUCLEOTIDE KINASE"/>
    <property type="match status" value="1"/>
</dbReference>
<organism evidence="5 6">
    <name type="scientific">Gomphillus americanus</name>
    <dbReference type="NCBI Taxonomy" id="1940652"/>
    <lineage>
        <taxon>Eukaryota</taxon>
        <taxon>Fungi</taxon>
        <taxon>Dikarya</taxon>
        <taxon>Ascomycota</taxon>
        <taxon>Pezizomycotina</taxon>
        <taxon>Lecanoromycetes</taxon>
        <taxon>OSLEUM clade</taxon>
        <taxon>Ostropomycetidae</taxon>
        <taxon>Ostropales</taxon>
        <taxon>Graphidaceae</taxon>
        <taxon>Gomphilloideae</taxon>
        <taxon>Gomphillus</taxon>
    </lineage>
</organism>
<dbReference type="SUPFAM" id="SSF52540">
    <property type="entry name" value="P-loop containing nucleoside triphosphate hydrolases"/>
    <property type="match status" value="1"/>
</dbReference>
<proteinExistence type="inferred from homology"/>
<evidence type="ECO:0008006" key="7">
    <source>
        <dbReference type="Google" id="ProtNLM"/>
    </source>
</evidence>
<dbReference type="GO" id="GO:0006139">
    <property type="term" value="P:nucleobase-containing compound metabolic process"/>
    <property type="evidence" value="ECO:0007669"/>
    <property type="project" value="InterPro"/>
</dbReference>
<name>A0A8H3EFZ9_9LECA</name>
<dbReference type="InterPro" id="IPR033690">
    <property type="entry name" value="Adenylat_kinase_CS"/>
</dbReference>
<keyword evidence="2" id="KW-0547">Nucleotide-binding</keyword>
<reference evidence="5" key="1">
    <citation type="submission" date="2021-03" db="EMBL/GenBank/DDBJ databases">
        <authorList>
            <person name="Tagirdzhanova G."/>
        </authorList>
    </citation>
    <scope>NUCLEOTIDE SEQUENCE</scope>
</reference>
<gene>
    <name evidence="5" type="ORF">GOMPHAMPRED_002866</name>
</gene>
<dbReference type="AlphaFoldDB" id="A0A8H3EFZ9"/>
<dbReference type="InterPro" id="IPR027417">
    <property type="entry name" value="P-loop_NTPase"/>
</dbReference>
<evidence type="ECO:0000256" key="1">
    <source>
        <dbReference type="ARBA" id="ARBA00022679"/>
    </source>
</evidence>
<dbReference type="EMBL" id="CAJPDQ010000002">
    <property type="protein sequence ID" value="CAF9904518.1"/>
    <property type="molecule type" value="Genomic_DNA"/>
</dbReference>
<comment type="similarity">
    <text evidence="4">Belongs to the adenylate kinase family.</text>
</comment>
<dbReference type="GO" id="GO:0019205">
    <property type="term" value="F:nucleobase-containing compound kinase activity"/>
    <property type="evidence" value="ECO:0007669"/>
    <property type="project" value="InterPro"/>
</dbReference>
<dbReference type="PRINTS" id="PR00094">
    <property type="entry name" value="ADENYLTKNASE"/>
</dbReference>
<keyword evidence="1 4" id="KW-0808">Transferase</keyword>
<accession>A0A8H3EFZ9</accession>
<dbReference type="OrthoDB" id="442176at2759"/>
<dbReference type="Pfam" id="PF00406">
    <property type="entry name" value="ADK"/>
    <property type="match status" value="1"/>
</dbReference>
<dbReference type="CDD" id="cd01428">
    <property type="entry name" value="ADK"/>
    <property type="match status" value="1"/>
</dbReference>
<dbReference type="Proteomes" id="UP000664169">
    <property type="component" value="Unassembled WGS sequence"/>
</dbReference>
<keyword evidence="3 4" id="KW-0418">Kinase</keyword>
<comment type="caution">
    <text evidence="5">The sequence shown here is derived from an EMBL/GenBank/DDBJ whole genome shotgun (WGS) entry which is preliminary data.</text>
</comment>
<dbReference type="GO" id="GO:0005524">
    <property type="term" value="F:ATP binding"/>
    <property type="evidence" value="ECO:0007669"/>
    <property type="project" value="InterPro"/>
</dbReference>
<sequence>MYLFSLIGAPGSGKSSIGRKLAESEGVYHLSIGDHLRARREAGDFDTQAEILEALDHGRLLDNKVIVPLVVAEVQKYVELGAIALFIDGFPRRVDQAQEFETLHQRFDLVVCLACPEDVAKERYLGRRHPQRLGDNEELFDSRMREYLAQRDFLKERYAGAGRWEEVVSINNIKETLKALLAAMDNWSFIIGLESSSIDRIRH</sequence>
<evidence type="ECO:0000256" key="3">
    <source>
        <dbReference type="ARBA" id="ARBA00022777"/>
    </source>
</evidence>
<evidence type="ECO:0000256" key="4">
    <source>
        <dbReference type="RuleBase" id="RU003330"/>
    </source>
</evidence>
<dbReference type="Gene3D" id="3.40.50.300">
    <property type="entry name" value="P-loop containing nucleotide triphosphate hydrolases"/>
    <property type="match status" value="1"/>
</dbReference>